<dbReference type="EMBL" id="NGJS01000030">
    <property type="protein sequence ID" value="RST95803.1"/>
    <property type="molecule type" value="Genomic_DNA"/>
</dbReference>
<dbReference type="Gene3D" id="3.40.630.30">
    <property type="match status" value="1"/>
</dbReference>
<dbReference type="CDD" id="cd04301">
    <property type="entry name" value="NAT_SF"/>
    <property type="match status" value="1"/>
</dbReference>
<dbReference type="OrthoDB" id="9804948at2"/>
<gene>
    <name evidence="2" type="ORF">CBF37_11320</name>
</gene>
<feature type="domain" description="N-acetyltransferase" evidence="1">
    <location>
        <begin position="7"/>
        <end position="157"/>
    </location>
</feature>
<dbReference type="InterPro" id="IPR000182">
    <property type="entry name" value="GNAT_dom"/>
</dbReference>
<reference evidence="2 3" key="1">
    <citation type="submission" date="2017-05" db="EMBL/GenBank/DDBJ databases">
        <title>Vagococcus spp. assemblies.</title>
        <authorList>
            <person name="Gulvik C.A."/>
        </authorList>
    </citation>
    <scope>NUCLEOTIDE SEQUENCE [LARGE SCALE GENOMIC DNA]</scope>
    <source>
        <strain evidence="2 3">SS1995</strain>
    </source>
</reference>
<dbReference type="RefSeq" id="WP_125984844.1">
    <property type="nucleotide sequence ID" value="NZ_NGJS01000030.1"/>
</dbReference>
<evidence type="ECO:0000313" key="3">
    <source>
        <dbReference type="Proteomes" id="UP000287857"/>
    </source>
</evidence>
<evidence type="ECO:0000259" key="1">
    <source>
        <dbReference type="PROSITE" id="PS51186"/>
    </source>
</evidence>
<dbReference type="Proteomes" id="UP000287857">
    <property type="component" value="Unassembled WGS sequence"/>
</dbReference>
<dbReference type="SUPFAM" id="SSF55729">
    <property type="entry name" value="Acyl-CoA N-acyltransferases (Nat)"/>
    <property type="match status" value="1"/>
</dbReference>
<accession>A0A429ZQ12</accession>
<sequence>MNYTFIKDYRDNKKLVASFIGLANTIFQIDFSDWMALGYWDNHYIPYSLFNEGEIIANASVYKGGIKVNGTELNVIQIGTVMTKSAYRHQGLAEYLLKKIINDYQQETDIIYLFANETVLDFYPKFGFKRVNELNFRQITKNLKQTKQGIYKTSFPDVQYDIERIINVRYSNQSLLSFTDFESLSLFYASTVFCDALYYISDLSSYILFEKEEHILHIYDVISERPVNVSDYISYLPVNDVDEIIWHFPVNSCDDDLIIQEQAEDDDALFVLGGVDYFKNIKLPLVTHC</sequence>
<protein>
    <recommendedName>
        <fullName evidence="1">N-acetyltransferase domain-containing protein</fullName>
    </recommendedName>
</protein>
<evidence type="ECO:0000313" key="2">
    <source>
        <dbReference type="EMBL" id="RST95803.1"/>
    </source>
</evidence>
<proteinExistence type="predicted"/>
<name>A0A429ZQ12_9ENTE</name>
<dbReference type="Pfam" id="PF13527">
    <property type="entry name" value="Acetyltransf_9"/>
    <property type="match status" value="1"/>
</dbReference>
<dbReference type="AlphaFoldDB" id="A0A429ZQ12"/>
<keyword evidence="3" id="KW-1185">Reference proteome</keyword>
<dbReference type="PROSITE" id="PS51186">
    <property type="entry name" value="GNAT"/>
    <property type="match status" value="1"/>
</dbReference>
<dbReference type="InterPro" id="IPR016181">
    <property type="entry name" value="Acyl_CoA_acyltransferase"/>
</dbReference>
<comment type="caution">
    <text evidence="2">The sequence shown here is derived from an EMBL/GenBank/DDBJ whole genome shotgun (WGS) entry which is preliminary data.</text>
</comment>
<dbReference type="GO" id="GO:0016747">
    <property type="term" value="F:acyltransferase activity, transferring groups other than amino-acyl groups"/>
    <property type="evidence" value="ECO:0007669"/>
    <property type="project" value="InterPro"/>
</dbReference>
<organism evidence="2 3">
    <name type="scientific">Vagococcus vulneris</name>
    <dbReference type="NCBI Taxonomy" id="1977869"/>
    <lineage>
        <taxon>Bacteria</taxon>
        <taxon>Bacillati</taxon>
        <taxon>Bacillota</taxon>
        <taxon>Bacilli</taxon>
        <taxon>Lactobacillales</taxon>
        <taxon>Enterococcaceae</taxon>
        <taxon>Vagococcus</taxon>
    </lineage>
</organism>